<dbReference type="STRING" id="262316.MAP_3738c"/>
<dbReference type="KEGG" id="mpa:MAP_3738c"/>
<gene>
    <name evidence="2" type="ordered locus">MAP_3738c</name>
</gene>
<proteinExistence type="predicted"/>
<dbReference type="InterPro" id="IPR013217">
    <property type="entry name" value="Methyltransf_12"/>
</dbReference>
<reference evidence="2 3" key="1">
    <citation type="journal article" date="2005" name="Proc. Natl. Acad. Sci. U.S.A.">
        <title>The complete genome sequence of Mycobacterium avium subspecies paratuberculosis.</title>
        <authorList>
            <person name="Li L."/>
            <person name="Bannantine J.P."/>
            <person name="Zhang Q."/>
            <person name="Amonsin A."/>
            <person name="May B.J."/>
            <person name="Alt D."/>
            <person name="Banerji N."/>
            <person name="Kanjilal S."/>
            <person name="Kapur V."/>
        </authorList>
    </citation>
    <scope>NUCLEOTIDE SEQUENCE [LARGE SCALE GENOMIC DNA]</scope>
    <source>
        <strain evidence="3">ATCC BAA-968 / K-10</strain>
    </source>
</reference>
<dbReference type="CDD" id="cd02440">
    <property type="entry name" value="AdoMet_MTases"/>
    <property type="match status" value="1"/>
</dbReference>
<evidence type="ECO:0000313" key="3">
    <source>
        <dbReference type="Proteomes" id="UP000000580"/>
    </source>
</evidence>
<keyword evidence="3" id="KW-1185">Reference proteome</keyword>
<evidence type="ECO:0000259" key="1">
    <source>
        <dbReference type="Pfam" id="PF08242"/>
    </source>
</evidence>
<dbReference type="AlphaFoldDB" id="Q73TI0"/>
<dbReference type="RefSeq" id="WP_003876866.1">
    <property type="nucleotide sequence ID" value="NC_002944.2"/>
</dbReference>
<dbReference type="eggNOG" id="COG2226">
    <property type="taxonomic scope" value="Bacteria"/>
</dbReference>
<dbReference type="Gene3D" id="3.40.50.150">
    <property type="entry name" value="Vaccinia Virus protein VP39"/>
    <property type="match status" value="1"/>
</dbReference>
<dbReference type="EMBL" id="AE016958">
    <property type="protein sequence ID" value="AAS06288.1"/>
    <property type="molecule type" value="Genomic_DNA"/>
</dbReference>
<dbReference type="Pfam" id="PF08242">
    <property type="entry name" value="Methyltransf_12"/>
    <property type="match status" value="1"/>
</dbReference>
<dbReference type="Proteomes" id="UP000000580">
    <property type="component" value="Chromosome"/>
</dbReference>
<dbReference type="SUPFAM" id="SSF53335">
    <property type="entry name" value="S-adenosyl-L-methionine-dependent methyltransferases"/>
    <property type="match status" value="1"/>
</dbReference>
<protein>
    <recommendedName>
        <fullName evidence="1">Methyltransferase type 12 domain-containing protein</fullName>
    </recommendedName>
</protein>
<dbReference type="HOGENOM" id="CLU_088151_0_0_11"/>
<accession>Q73TI0</accession>
<evidence type="ECO:0000313" key="2">
    <source>
        <dbReference type="EMBL" id="AAS06288.1"/>
    </source>
</evidence>
<name>Q73TI0_MYCPA</name>
<feature type="domain" description="Methyltransferase type 12" evidence="1">
    <location>
        <begin position="47"/>
        <end position="144"/>
    </location>
</feature>
<dbReference type="InterPro" id="IPR029063">
    <property type="entry name" value="SAM-dependent_MTases_sf"/>
</dbReference>
<organism evidence="2 3">
    <name type="scientific">Mycolicibacterium paratuberculosis (strain ATCC BAA-968 / K-10)</name>
    <name type="common">Mycobacterium paratuberculosis</name>
    <dbReference type="NCBI Taxonomy" id="262316"/>
    <lineage>
        <taxon>Bacteria</taxon>
        <taxon>Bacillati</taxon>
        <taxon>Actinomycetota</taxon>
        <taxon>Actinomycetes</taxon>
        <taxon>Mycobacteriales</taxon>
        <taxon>Mycobacteriaceae</taxon>
        <taxon>Mycobacterium</taxon>
        <taxon>Mycobacterium avium complex (MAC)</taxon>
    </lineage>
</organism>
<sequence>MSVTPGADPYALSAEFYEVMAIPHWDMKRQVLVSALTARGPVKDHVLDIGAGTGLSTVTVADTIADVPIHAVEPSAAMRAALVSRILSRPDLIDRVTVHPVNLEELDLPERLGAVVLFGVIGYMDKQARQHFWAALRPRLTPRAPVIVEVMALDQPMPVPEMTIAQQRIGVRHNEVRISGQPAGSDAEHWTMRYVVSEGDKVTREFTAEHTWHTVGLAELAHEAEAHDMTFEQLHPIIGVLHPR</sequence>
<dbReference type="PATRIC" id="fig|262316.17.peg.3978"/>